<proteinExistence type="inferred from homology"/>
<keyword evidence="4" id="KW-0175">Coiled coil</keyword>
<name>A0A9D1NFE3_9FIRM</name>
<dbReference type="Gene3D" id="3.30.2320.30">
    <property type="entry name" value="ATP synthase, E subunit, C-terminal"/>
    <property type="match status" value="1"/>
</dbReference>
<evidence type="ECO:0000256" key="1">
    <source>
        <dbReference type="ARBA" id="ARBA00005901"/>
    </source>
</evidence>
<reference evidence="5" key="2">
    <citation type="journal article" date="2021" name="PeerJ">
        <title>Extensive microbial diversity within the chicken gut microbiome revealed by metagenomics and culture.</title>
        <authorList>
            <person name="Gilroy R."/>
            <person name="Ravi A."/>
            <person name="Getino M."/>
            <person name="Pursley I."/>
            <person name="Horton D.L."/>
            <person name="Alikhan N.F."/>
            <person name="Baker D."/>
            <person name="Gharbi K."/>
            <person name="Hall N."/>
            <person name="Watson M."/>
            <person name="Adriaenssens E.M."/>
            <person name="Foster-Nyarko E."/>
            <person name="Jarju S."/>
            <person name="Secka A."/>
            <person name="Antonio M."/>
            <person name="Oren A."/>
            <person name="Chaudhuri R.R."/>
            <person name="La Ragione R."/>
            <person name="Hildebrand F."/>
            <person name="Pallen M.J."/>
        </authorList>
    </citation>
    <scope>NUCLEOTIDE SEQUENCE</scope>
    <source>
        <strain evidence="5">4920</strain>
    </source>
</reference>
<evidence type="ECO:0000256" key="3">
    <source>
        <dbReference type="ARBA" id="ARBA00023065"/>
    </source>
</evidence>
<reference evidence="5" key="1">
    <citation type="submission" date="2020-10" db="EMBL/GenBank/DDBJ databases">
        <authorList>
            <person name="Gilroy R."/>
        </authorList>
    </citation>
    <scope>NUCLEOTIDE SEQUENCE</scope>
    <source>
        <strain evidence="5">4920</strain>
    </source>
</reference>
<evidence type="ECO:0000256" key="2">
    <source>
        <dbReference type="ARBA" id="ARBA00022448"/>
    </source>
</evidence>
<dbReference type="GO" id="GO:0033178">
    <property type="term" value="C:proton-transporting two-sector ATPase complex, catalytic domain"/>
    <property type="evidence" value="ECO:0007669"/>
    <property type="project" value="InterPro"/>
</dbReference>
<dbReference type="InterPro" id="IPR038495">
    <property type="entry name" value="ATPase_E_C"/>
</dbReference>
<dbReference type="Pfam" id="PF01991">
    <property type="entry name" value="vATP-synt_E"/>
    <property type="match status" value="1"/>
</dbReference>
<organism evidence="5 6">
    <name type="scientific">Candidatus Aphodoplasma excrementigallinarum</name>
    <dbReference type="NCBI Taxonomy" id="2840673"/>
    <lineage>
        <taxon>Bacteria</taxon>
        <taxon>Bacillati</taxon>
        <taxon>Bacillota</taxon>
        <taxon>Clostridia</taxon>
        <taxon>Eubacteriales</taxon>
        <taxon>Candidatus Aphodoplasma</taxon>
    </lineage>
</organism>
<keyword evidence="2" id="KW-0813">Transport</keyword>
<evidence type="ECO:0000256" key="4">
    <source>
        <dbReference type="SAM" id="Coils"/>
    </source>
</evidence>
<dbReference type="Proteomes" id="UP000886743">
    <property type="component" value="Unassembled WGS sequence"/>
</dbReference>
<feature type="coiled-coil region" evidence="4">
    <location>
        <begin position="47"/>
        <end position="77"/>
    </location>
</feature>
<evidence type="ECO:0000313" key="6">
    <source>
        <dbReference type="Proteomes" id="UP000886743"/>
    </source>
</evidence>
<accession>A0A9D1NFE3</accession>
<sequence>MAAGKINDSAKLQSFARYVTSDAAQQNAALTRELDERWARMADETELALYKQAYEKIQRARAELTRATNEAVSREKLSCKRQLSARRSEITEEVMAAVRGEVMKFVKSEAYYPWLLRTAQLATGALGAGNVILYLNETDAAHAQRLSADTGCRVELLDAAHDVVGGVKAVNADTHTAVNKTLAAMLEQQREEFLKISGLGI</sequence>
<dbReference type="InterPro" id="IPR002842">
    <property type="entry name" value="ATPase_V1_Esu"/>
</dbReference>
<dbReference type="GO" id="GO:0046961">
    <property type="term" value="F:proton-transporting ATPase activity, rotational mechanism"/>
    <property type="evidence" value="ECO:0007669"/>
    <property type="project" value="InterPro"/>
</dbReference>
<keyword evidence="3" id="KW-0406">Ion transport</keyword>
<protein>
    <submittedName>
        <fullName evidence="5">V-type ATP synthase subunit E</fullName>
    </submittedName>
</protein>
<evidence type="ECO:0000313" key="5">
    <source>
        <dbReference type="EMBL" id="HIV02132.1"/>
    </source>
</evidence>
<comment type="similarity">
    <text evidence="1">Belongs to the V-ATPase E subunit family.</text>
</comment>
<dbReference type="EMBL" id="DVOF01000029">
    <property type="protein sequence ID" value="HIV02132.1"/>
    <property type="molecule type" value="Genomic_DNA"/>
</dbReference>
<dbReference type="SUPFAM" id="SSF160527">
    <property type="entry name" value="V-type ATPase subunit E-like"/>
    <property type="match status" value="1"/>
</dbReference>
<dbReference type="AlphaFoldDB" id="A0A9D1NFE3"/>
<gene>
    <name evidence="5" type="ORF">IAC74_01055</name>
</gene>
<comment type="caution">
    <text evidence="5">The sequence shown here is derived from an EMBL/GenBank/DDBJ whole genome shotgun (WGS) entry which is preliminary data.</text>
</comment>